<keyword evidence="4 7" id="KW-0812">Transmembrane</keyword>
<dbReference type="AlphaFoldDB" id="A0A318HSK2"/>
<keyword evidence="10" id="KW-1185">Reference proteome</keyword>
<keyword evidence="5 8" id="KW-1133">Transmembrane helix</keyword>
<dbReference type="EMBL" id="QJJX01000023">
    <property type="protein sequence ID" value="PXX21133.1"/>
    <property type="molecule type" value="Genomic_DNA"/>
</dbReference>
<dbReference type="GO" id="GO:0022857">
    <property type="term" value="F:transmembrane transporter activity"/>
    <property type="evidence" value="ECO:0007669"/>
    <property type="project" value="InterPro"/>
</dbReference>
<keyword evidence="6 8" id="KW-0472">Membrane</keyword>
<name>A0A318HSK2_9BACT</name>
<evidence type="ECO:0000256" key="6">
    <source>
        <dbReference type="ARBA" id="ARBA00023136"/>
    </source>
</evidence>
<keyword evidence="3" id="KW-1003">Cell membrane</keyword>
<comment type="subcellular location">
    <subcellularLocation>
        <location evidence="1">Cell membrane</location>
        <topology evidence="1">Single-pass membrane protein</topology>
    </subcellularLocation>
    <subcellularLocation>
        <location evidence="7">Cell membrane</location>
        <topology evidence="7">Single-pass type II membrane protein</topology>
    </subcellularLocation>
</comment>
<keyword evidence="7" id="KW-0653">Protein transport</keyword>
<comment type="similarity">
    <text evidence="2 7">Belongs to the ExbD/TolR family.</text>
</comment>
<organism evidence="9 10">
    <name type="scientific">Hoylesella shahii DSM 15611 = JCM 12083</name>
    <dbReference type="NCBI Taxonomy" id="1122991"/>
    <lineage>
        <taxon>Bacteria</taxon>
        <taxon>Pseudomonadati</taxon>
        <taxon>Bacteroidota</taxon>
        <taxon>Bacteroidia</taxon>
        <taxon>Bacteroidales</taxon>
        <taxon>Prevotellaceae</taxon>
        <taxon>Hoylesella</taxon>
    </lineage>
</organism>
<evidence type="ECO:0000313" key="10">
    <source>
        <dbReference type="Proteomes" id="UP000248314"/>
    </source>
</evidence>
<dbReference type="GO" id="GO:0005886">
    <property type="term" value="C:plasma membrane"/>
    <property type="evidence" value="ECO:0007669"/>
    <property type="project" value="UniProtKB-SubCell"/>
</dbReference>
<proteinExistence type="inferred from homology"/>
<sequence length="156" mass="17733">MIRRSRKSREIPALNTSSLPDLIFTVLFFFMIVTHMRSVAVKVRYQVPQGKELSRQAKKSSTIHIYIGKPLDKQRSENAQTTIVQVNDRIVAIDELSKYIANARASFSPEEAKELTASIKADKDTKMKTIGEVKQALREAKVYNVTFTATQSKDKR</sequence>
<dbReference type="GeneID" id="84899636"/>
<gene>
    <name evidence="9" type="ORF">EJ73_01902</name>
</gene>
<dbReference type="InterPro" id="IPR003400">
    <property type="entry name" value="ExbD"/>
</dbReference>
<evidence type="ECO:0000256" key="7">
    <source>
        <dbReference type="RuleBase" id="RU003879"/>
    </source>
</evidence>
<evidence type="ECO:0000256" key="8">
    <source>
        <dbReference type="SAM" id="Phobius"/>
    </source>
</evidence>
<keyword evidence="7" id="KW-0813">Transport</keyword>
<dbReference type="STRING" id="1122991.GCA_000613445_01724"/>
<feature type="transmembrane region" description="Helical" evidence="8">
    <location>
        <begin position="12"/>
        <end position="33"/>
    </location>
</feature>
<dbReference type="GO" id="GO:0015031">
    <property type="term" value="P:protein transport"/>
    <property type="evidence" value="ECO:0007669"/>
    <property type="project" value="UniProtKB-KW"/>
</dbReference>
<accession>A0A318HSK2</accession>
<evidence type="ECO:0000256" key="4">
    <source>
        <dbReference type="ARBA" id="ARBA00022692"/>
    </source>
</evidence>
<evidence type="ECO:0000256" key="3">
    <source>
        <dbReference type="ARBA" id="ARBA00022475"/>
    </source>
</evidence>
<protein>
    <submittedName>
        <fullName evidence="9">Biopolymer transport protein ExbD</fullName>
    </submittedName>
</protein>
<evidence type="ECO:0000256" key="5">
    <source>
        <dbReference type="ARBA" id="ARBA00022989"/>
    </source>
</evidence>
<comment type="caution">
    <text evidence="9">The sequence shown here is derived from an EMBL/GenBank/DDBJ whole genome shotgun (WGS) entry which is preliminary data.</text>
</comment>
<dbReference type="Proteomes" id="UP000248314">
    <property type="component" value="Unassembled WGS sequence"/>
</dbReference>
<evidence type="ECO:0000256" key="1">
    <source>
        <dbReference type="ARBA" id="ARBA00004162"/>
    </source>
</evidence>
<dbReference type="Pfam" id="PF02472">
    <property type="entry name" value="ExbD"/>
    <property type="match status" value="1"/>
</dbReference>
<reference evidence="9 10" key="1">
    <citation type="submission" date="2018-05" db="EMBL/GenBank/DDBJ databases">
        <title>Genomic Encyclopedia of Type Strains, Phase I: the one thousand microbial genomes (KMG-I) project.</title>
        <authorList>
            <person name="Kyrpides N."/>
        </authorList>
    </citation>
    <scope>NUCLEOTIDE SEQUENCE [LARGE SCALE GENOMIC DNA]</scope>
    <source>
        <strain evidence="9 10">DSM 15611</strain>
    </source>
</reference>
<dbReference type="RefSeq" id="WP_110370344.1">
    <property type="nucleotide sequence ID" value="NZ_QJJX01000023.1"/>
</dbReference>
<evidence type="ECO:0000256" key="2">
    <source>
        <dbReference type="ARBA" id="ARBA00005811"/>
    </source>
</evidence>
<evidence type="ECO:0000313" key="9">
    <source>
        <dbReference type="EMBL" id="PXX21133.1"/>
    </source>
</evidence>